<evidence type="ECO:0000256" key="2">
    <source>
        <dbReference type="SAM" id="MobiDB-lite"/>
    </source>
</evidence>
<dbReference type="RefSeq" id="WP_144280312.1">
    <property type="nucleotide sequence ID" value="NZ_CP041730.1"/>
</dbReference>
<feature type="compositionally biased region" description="Polar residues" evidence="2">
    <location>
        <begin position="326"/>
        <end position="339"/>
    </location>
</feature>
<evidence type="ECO:0000256" key="1">
    <source>
        <dbReference type="ARBA" id="ARBA00006525"/>
    </source>
</evidence>
<name>A0A516SL94_9NEIS</name>
<dbReference type="Proteomes" id="UP000317550">
    <property type="component" value="Chromosome"/>
</dbReference>
<proteinExistence type="inferred from homology"/>
<dbReference type="OrthoDB" id="9785707at2"/>
<dbReference type="Gene3D" id="3.40.50.450">
    <property type="match status" value="1"/>
</dbReference>
<gene>
    <name evidence="4" type="ORF">FNU76_22665</name>
</gene>
<dbReference type="PANTHER" id="PTHR43022:SF1">
    <property type="entry name" value="PROTEIN SMF"/>
    <property type="match status" value="1"/>
</dbReference>
<dbReference type="KEGG" id="cari:FNU76_22665"/>
<keyword evidence="5" id="KW-1185">Reference proteome</keyword>
<dbReference type="SUPFAM" id="SSF102405">
    <property type="entry name" value="MCP/YpsA-like"/>
    <property type="match status" value="1"/>
</dbReference>
<evidence type="ECO:0000313" key="5">
    <source>
        <dbReference type="Proteomes" id="UP000317550"/>
    </source>
</evidence>
<protein>
    <submittedName>
        <fullName evidence="4">DNA-processing protein DprA</fullName>
    </submittedName>
</protein>
<dbReference type="GO" id="GO:0009294">
    <property type="term" value="P:DNA-mediated transformation"/>
    <property type="evidence" value="ECO:0007669"/>
    <property type="project" value="InterPro"/>
</dbReference>
<dbReference type="Pfam" id="PF02481">
    <property type="entry name" value="DNA_processg_A"/>
    <property type="match status" value="1"/>
</dbReference>
<accession>A0A516SL94</accession>
<dbReference type="InterPro" id="IPR003488">
    <property type="entry name" value="DprA"/>
</dbReference>
<evidence type="ECO:0000313" key="4">
    <source>
        <dbReference type="EMBL" id="QDQ28929.1"/>
    </source>
</evidence>
<feature type="domain" description="Smf/DprA SLOG" evidence="3">
    <location>
        <begin position="98"/>
        <end position="273"/>
    </location>
</feature>
<evidence type="ECO:0000259" key="3">
    <source>
        <dbReference type="Pfam" id="PF02481"/>
    </source>
</evidence>
<dbReference type="PANTHER" id="PTHR43022">
    <property type="entry name" value="PROTEIN SMF"/>
    <property type="match status" value="1"/>
</dbReference>
<organism evidence="4 5">
    <name type="scientific">Chitinimonas arctica</name>
    <dbReference type="NCBI Taxonomy" id="2594795"/>
    <lineage>
        <taxon>Bacteria</taxon>
        <taxon>Pseudomonadati</taxon>
        <taxon>Pseudomonadota</taxon>
        <taxon>Betaproteobacteria</taxon>
        <taxon>Neisseriales</taxon>
        <taxon>Chitinibacteraceae</taxon>
        <taxon>Chitinimonas</taxon>
    </lineage>
</organism>
<dbReference type="EMBL" id="CP041730">
    <property type="protein sequence ID" value="QDQ28929.1"/>
    <property type="molecule type" value="Genomic_DNA"/>
</dbReference>
<feature type="region of interest" description="Disordered" evidence="2">
    <location>
        <begin position="326"/>
        <end position="373"/>
    </location>
</feature>
<dbReference type="InterPro" id="IPR057666">
    <property type="entry name" value="DrpA_SLOG"/>
</dbReference>
<sequence>MMPALSPNTQAILLLTAPLIAGRNPSSPELLSPGEYKRLARHLREIQRQPADLVLPDATDLLHACQPVIDHARLQRLLGRGFLLSQAIERWQARAIWVISRADAAYPRRFKMRLREDAPAVIYGCGDISLLELGGLAVVGSRHVDDSLIDHTMAVGRMTAQAGRVLVSGGAKGVDQAAMRGALVAGGKVCGVLADSLEKTVMNREHRNLLLDRQLVLISPYDPSAGFNVGNAMQRNKLIYALADASLVVSSDLNKGGTWAGAIEQLDKLKFVPVYVRSEGVLSAGLDALRGRGALLWPNSPGVDAFESVFNAITLAPMSPQSDLTLDFSNEPSDVSPTPQACPKSLEVVEKPSEAVSPPVAAGKSSNSLPTYVQPPVDVTNSDGDVAKITSTPADTLFAAVRELIQILLKAPMKEAEVAAVLEVSNVQAKVWLQRLLEEGLIEKQKQPAGYVIRHSSLFSSDQAAIPHLEKSGRKSSDLQRC</sequence>
<dbReference type="AlphaFoldDB" id="A0A516SL94"/>
<comment type="similarity">
    <text evidence="1">Belongs to the DprA/Smf family.</text>
</comment>
<reference evidence="5" key="1">
    <citation type="submission" date="2019-07" db="EMBL/GenBank/DDBJ databases">
        <title>Chitinimonas sp. nov., isolated from Ny-Alesund, arctica soil.</title>
        <authorList>
            <person name="Xu Q."/>
            <person name="Peng F."/>
        </authorList>
    </citation>
    <scope>NUCLEOTIDE SEQUENCE [LARGE SCALE GENOMIC DNA]</scope>
    <source>
        <strain evidence="5">R3-44</strain>
    </source>
</reference>